<sequence>MREDEQRPAPRVISWRQVGAATADAASLVREKSPETALSAGGPRCLHSDRAHMIEIAMQEEECTVDLVAAESGNAAVDTLRQVSRHQGKIDVYPR</sequence>
<organism evidence="2 3">
    <name type="scientific">Trametes coccinea (strain BRFM310)</name>
    <name type="common">Pycnoporus coccineus</name>
    <dbReference type="NCBI Taxonomy" id="1353009"/>
    <lineage>
        <taxon>Eukaryota</taxon>
        <taxon>Fungi</taxon>
        <taxon>Dikarya</taxon>
        <taxon>Basidiomycota</taxon>
        <taxon>Agaricomycotina</taxon>
        <taxon>Agaricomycetes</taxon>
        <taxon>Polyporales</taxon>
        <taxon>Polyporaceae</taxon>
        <taxon>Trametes</taxon>
    </lineage>
</organism>
<proteinExistence type="predicted"/>
<protein>
    <submittedName>
        <fullName evidence="2">Uncharacterized protein</fullName>
    </submittedName>
</protein>
<dbReference type="EMBL" id="KZ084174">
    <property type="protein sequence ID" value="OSC96576.1"/>
    <property type="molecule type" value="Genomic_DNA"/>
</dbReference>
<reference evidence="2 3" key="1">
    <citation type="journal article" date="2015" name="Biotechnol. Biofuels">
        <title>Enhanced degradation of softwood versus hardwood by the white-rot fungus Pycnoporus coccineus.</title>
        <authorList>
            <person name="Couturier M."/>
            <person name="Navarro D."/>
            <person name="Chevret D."/>
            <person name="Henrissat B."/>
            <person name="Piumi F."/>
            <person name="Ruiz-Duenas F.J."/>
            <person name="Martinez A.T."/>
            <person name="Grigoriev I.V."/>
            <person name="Riley R."/>
            <person name="Lipzen A."/>
            <person name="Berrin J.G."/>
            <person name="Master E.R."/>
            <person name="Rosso M.N."/>
        </authorList>
    </citation>
    <scope>NUCLEOTIDE SEQUENCE [LARGE SCALE GENOMIC DNA]</scope>
    <source>
        <strain evidence="2 3">BRFM310</strain>
    </source>
</reference>
<evidence type="ECO:0000313" key="3">
    <source>
        <dbReference type="Proteomes" id="UP000193067"/>
    </source>
</evidence>
<keyword evidence="3" id="KW-1185">Reference proteome</keyword>
<name>A0A1Y2I8F0_TRAC3</name>
<dbReference type="Proteomes" id="UP000193067">
    <property type="component" value="Unassembled WGS sequence"/>
</dbReference>
<evidence type="ECO:0000313" key="1">
    <source>
        <dbReference type="EMBL" id="OSC96576.1"/>
    </source>
</evidence>
<dbReference type="EMBL" id="KZ084152">
    <property type="protein sequence ID" value="OSC97404.1"/>
    <property type="molecule type" value="Genomic_DNA"/>
</dbReference>
<gene>
    <name evidence="2" type="ORF">PYCCODRAFT_1440270</name>
    <name evidence="1" type="ORF">PYCCODRAFT_1440958</name>
</gene>
<dbReference type="AlphaFoldDB" id="A0A1Y2I8F0"/>
<evidence type="ECO:0000313" key="2">
    <source>
        <dbReference type="EMBL" id="OSC97404.1"/>
    </source>
</evidence>
<accession>A0A1Y2I8F0</accession>